<comment type="caution">
    <text evidence="1">The sequence shown here is derived from an EMBL/GenBank/DDBJ whole genome shotgun (WGS) entry which is preliminary data.</text>
</comment>
<dbReference type="Proteomes" id="UP000664534">
    <property type="component" value="Unassembled WGS sequence"/>
</dbReference>
<evidence type="ECO:0000313" key="2">
    <source>
        <dbReference type="Proteomes" id="UP000664534"/>
    </source>
</evidence>
<protein>
    <submittedName>
        <fullName evidence="1">Uncharacterized protein</fullName>
    </submittedName>
</protein>
<proteinExistence type="predicted"/>
<accession>A0A8H3J494</accession>
<dbReference type="EMBL" id="CAJPDT010000131">
    <property type="protein sequence ID" value="CAF9940451.1"/>
    <property type="molecule type" value="Genomic_DNA"/>
</dbReference>
<evidence type="ECO:0000313" key="1">
    <source>
        <dbReference type="EMBL" id="CAF9940451.1"/>
    </source>
</evidence>
<gene>
    <name evidence="1" type="ORF">IMSHALPRED_002031</name>
</gene>
<sequence length="634" mass="73992">MEHTANLMKQPCYREPLDNVVPWRLGKSVFGQIRAELPRLKWSATDATMHTVQVTLVFANPDNPLILDFQCRKFVPQQKQITDLHWKSKSGLMRQELPILAIYDTDVAKHDIETFAEQNMSLIEEQLDSEASDELSLLTGREARRFAKIHPESALGSVLRIRTLATHRGRFESYNGEQLGIPMIVDKETPYFGRRPLPRYVNHQLDIILNNFVIDRHRKAVLARLKSIIFGKNAISAWYEVYLTIYVLLEILEHAYQHQVHYCGQSQGTINYTNVSYITNNMLDEWQYSAEILIAHFRCVLRGHLPFSQSPEESHQSFIRASLDSEAITYIQKVFPDSPSNLVENAKSSYTVASGPNGVRMSFTLETGNFISIRRPPHRAFYHYELFTVLFRESDFYQEERTERRRARDPDRAHRLALQRNSIRSLDAQDKSLLFLALFKAWEVEEIACVRDYIVHRYDELYKECKSNLEEIMGGESHHGVLPWDDSLNLPPHIYGDDYFYEHYLSLGLGVFHTFLTASHKDRLHILRENIGLSYSSLSSALEEEGPWWDNPLCDAWQNKAFLGFCSDDDRDGPNAAWVWSTQNKVELEYYDSCKQGLRKWGYVMWDKDRLDPWTILQIKPHHYFVQEDRATVW</sequence>
<name>A0A8H3J494_9LECA</name>
<keyword evidence="2" id="KW-1185">Reference proteome</keyword>
<organism evidence="1 2">
    <name type="scientific">Imshaugia aleurites</name>
    <dbReference type="NCBI Taxonomy" id="172621"/>
    <lineage>
        <taxon>Eukaryota</taxon>
        <taxon>Fungi</taxon>
        <taxon>Dikarya</taxon>
        <taxon>Ascomycota</taxon>
        <taxon>Pezizomycotina</taxon>
        <taxon>Lecanoromycetes</taxon>
        <taxon>OSLEUM clade</taxon>
        <taxon>Lecanoromycetidae</taxon>
        <taxon>Lecanorales</taxon>
        <taxon>Lecanorineae</taxon>
        <taxon>Parmeliaceae</taxon>
        <taxon>Imshaugia</taxon>
    </lineage>
</organism>
<dbReference type="AlphaFoldDB" id="A0A8H3J494"/>
<dbReference type="OrthoDB" id="5362630at2759"/>
<reference evidence="1" key="1">
    <citation type="submission" date="2021-03" db="EMBL/GenBank/DDBJ databases">
        <authorList>
            <person name="Tagirdzhanova G."/>
        </authorList>
    </citation>
    <scope>NUCLEOTIDE SEQUENCE</scope>
</reference>